<protein>
    <submittedName>
        <fullName evidence="2">Uncharacterized protein LOC121897281</fullName>
    </submittedName>
</protein>
<name>A0AAV1Q325_SCOSC</name>
<dbReference type="Gene3D" id="1.20.930.20">
    <property type="entry name" value="Adaptor protein Cbl, N-terminal domain"/>
    <property type="match status" value="1"/>
</dbReference>
<accession>A0AAV1Q325</accession>
<evidence type="ECO:0000259" key="1">
    <source>
        <dbReference type="Pfam" id="PF22215"/>
    </source>
</evidence>
<comment type="caution">
    <text evidence="2">The sequence shown here is derived from an EMBL/GenBank/DDBJ whole genome shotgun (WGS) entry which is preliminary data.</text>
</comment>
<dbReference type="InterPro" id="IPR036537">
    <property type="entry name" value="Adaptor_Cbl_N_dom_sf"/>
</dbReference>
<feature type="non-terminal residue" evidence="2">
    <location>
        <position position="180"/>
    </location>
</feature>
<dbReference type="Pfam" id="PF22215">
    <property type="entry name" value="MLKL_N"/>
    <property type="match status" value="1"/>
</dbReference>
<feature type="domain" description="Mixed lineage kinase" evidence="1">
    <location>
        <begin position="5"/>
        <end position="138"/>
    </location>
</feature>
<sequence>MDFIDPILGLCKGIYDMVEVTKTNKERNLRLAKRVKALEDLVLTIKQRGPSQISDNVVNALKQLCITLTSAKKLMVKYSKSKGFKSFLKSGNHEGNFCTVNEALTDSFQVLSGALQIEQRDIMYQVFETVTLRRQDEEYRSCPPGPLPASSPMVPPEPVYCTVDSSPPPCNEIPRPPFSP</sequence>
<evidence type="ECO:0000313" key="2">
    <source>
        <dbReference type="EMBL" id="CAK6977938.1"/>
    </source>
</evidence>
<dbReference type="EMBL" id="CAWUFR010000442">
    <property type="protein sequence ID" value="CAK6977938.1"/>
    <property type="molecule type" value="Genomic_DNA"/>
</dbReference>
<reference evidence="2 3" key="1">
    <citation type="submission" date="2024-01" db="EMBL/GenBank/DDBJ databases">
        <authorList>
            <person name="Alioto T."/>
            <person name="Alioto T."/>
            <person name="Gomez Garrido J."/>
        </authorList>
    </citation>
    <scope>NUCLEOTIDE SEQUENCE [LARGE SCALE GENOMIC DNA]</scope>
</reference>
<dbReference type="CDD" id="cd21037">
    <property type="entry name" value="MLKL_NTD"/>
    <property type="match status" value="1"/>
</dbReference>
<evidence type="ECO:0000313" key="3">
    <source>
        <dbReference type="Proteomes" id="UP001314229"/>
    </source>
</evidence>
<dbReference type="Proteomes" id="UP001314229">
    <property type="component" value="Unassembled WGS sequence"/>
</dbReference>
<dbReference type="InterPro" id="IPR054000">
    <property type="entry name" value="MLKL_N"/>
</dbReference>
<dbReference type="InterPro" id="IPR059179">
    <property type="entry name" value="MLKL-like_MCAfunc"/>
</dbReference>
<dbReference type="GO" id="GO:0007166">
    <property type="term" value="P:cell surface receptor signaling pathway"/>
    <property type="evidence" value="ECO:0007669"/>
    <property type="project" value="InterPro"/>
</dbReference>
<gene>
    <name evidence="2" type="ORF">FSCOSCO3_A014958</name>
</gene>
<proteinExistence type="predicted"/>
<keyword evidence="3" id="KW-1185">Reference proteome</keyword>
<organism evidence="2 3">
    <name type="scientific">Scomber scombrus</name>
    <name type="common">Atlantic mackerel</name>
    <name type="synonym">Scomber vernalis</name>
    <dbReference type="NCBI Taxonomy" id="13677"/>
    <lineage>
        <taxon>Eukaryota</taxon>
        <taxon>Metazoa</taxon>
        <taxon>Chordata</taxon>
        <taxon>Craniata</taxon>
        <taxon>Vertebrata</taxon>
        <taxon>Euteleostomi</taxon>
        <taxon>Actinopterygii</taxon>
        <taxon>Neopterygii</taxon>
        <taxon>Teleostei</taxon>
        <taxon>Neoteleostei</taxon>
        <taxon>Acanthomorphata</taxon>
        <taxon>Pelagiaria</taxon>
        <taxon>Scombriformes</taxon>
        <taxon>Scombridae</taxon>
        <taxon>Scomber</taxon>
    </lineage>
</organism>
<dbReference type="AlphaFoldDB" id="A0AAV1Q325"/>